<feature type="transmembrane region" description="Helical" evidence="5">
    <location>
        <begin position="143"/>
        <end position="162"/>
    </location>
</feature>
<gene>
    <name evidence="7" type="ORF">FHX40_1405</name>
</gene>
<evidence type="ECO:0000256" key="4">
    <source>
        <dbReference type="ARBA" id="ARBA00023136"/>
    </source>
</evidence>
<dbReference type="Proteomes" id="UP000319213">
    <property type="component" value="Unassembled WGS sequence"/>
</dbReference>
<protein>
    <submittedName>
        <fullName evidence="7">Putative MFS family arabinose efflux permease</fullName>
    </submittedName>
</protein>
<feature type="transmembrane region" description="Helical" evidence="5">
    <location>
        <begin position="182"/>
        <end position="203"/>
    </location>
</feature>
<dbReference type="SUPFAM" id="SSF103473">
    <property type="entry name" value="MFS general substrate transporter"/>
    <property type="match status" value="1"/>
</dbReference>
<feature type="transmembrane region" description="Helical" evidence="5">
    <location>
        <begin position="402"/>
        <end position="422"/>
    </location>
</feature>
<keyword evidence="2 5" id="KW-0812">Transmembrane</keyword>
<dbReference type="OrthoDB" id="9776171at2"/>
<dbReference type="PANTHER" id="PTHR23534:SF1">
    <property type="entry name" value="MAJOR FACILITATOR SUPERFAMILY PROTEIN"/>
    <property type="match status" value="1"/>
</dbReference>
<feature type="domain" description="Major facilitator superfamily (MFS) profile" evidence="6">
    <location>
        <begin position="21"/>
        <end position="426"/>
    </location>
</feature>
<dbReference type="AlphaFoldDB" id="A0A543IVW8"/>
<name>A0A543IVW8_9ACTN</name>
<evidence type="ECO:0000256" key="3">
    <source>
        <dbReference type="ARBA" id="ARBA00022989"/>
    </source>
</evidence>
<feature type="transmembrane region" description="Helical" evidence="5">
    <location>
        <begin position="280"/>
        <end position="302"/>
    </location>
</feature>
<keyword evidence="8" id="KW-1185">Reference proteome</keyword>
<evidence type="ECO:0000256" key="1">
    <source>
        <dbReference type="ARBA" id="ARBA00004651"/>
    </source>
</evidence>
<keyword evidence="3 5" id="KW-1133">Transmembrane helix</keyword>
<dbReference type="Pfam" id="PF07690">
    <property type="entry name" value="MFS_1"/>
    <property type="match status" value="1"/>
</dbReference>
<dbReference type="Gene3D" id="1.20.1250.20">
    <property type="entry name" value="MFS general substrate transporter like domains"/>
    <property type="match status" value="2"/>
</dbReference>
<sequence>MTASALGTALSPEVARVQRRTLAVLCTAQIISGIGVAVGIALSALVAARLSGSEAIGGLAGTAAVLGAALLALPVARLGTRSGRRAGLTLAYGVATLGALVATAAVPLGSWPLLLIGLVLFGGGSAGNLAARYSAADLSPPGSAARHLSLVVWATTVGSVAGPNLAEPAGRAFATLGLPVDAGGFALAMIMYLLAAVVIAAALRPDPLRVARSLGTAEPDAAAGGGTAGARRPGTLRLGWQVVRESLDARRAIAGIAVSHTAMVSIMSMTPIHLDHGGASVSAIGVVFSLHIAGMYVFSPVVGRLADRFGRTPVLLAGMAQLLAAAVLAGSAAPHGVTQVTAGLFLLGTGWSCGLVAGSALLTESAPIERRPAVQGLSDLLMNVCGASGTVLAGLVVGSLSYGVLGAAVGALVAGAAAWLAVTARRAHLASA</sequence>
<feature type="transmembrane region" description="Helical" evidence="5">
    <location>
        <begin position="314"/>
        <end position="334"/>
    </location>
</feature>
<dbReference type="GO" id="GO:0005886">
    <property type="term" value="C:plasma membrane"/>
    <property type="evidence" value="ECO:0007669"/>
    <property type="project" value="UniProtKB-SubCell"/>
</dbReference>
<feature type="transmembrane region" description="Helical" evidence="5">
    <location>
        <begin position="88"/>
        <end position="106"/>
    </location>
</feature>
<feature type="transmembrane region" description="Helical" evidence="5">
    <location>
        <begin position="252"/>
        <end position="274"/>
    </location>
</feature>
<evidence type="ECO:0000256" key="5">
    <source>
        <dbReference type="SAM" id="Phobius"/>
    </source>
</evidence>
<evidence type="ECO:0000259" key="6">
    <source>
        <dbReference type="PROSITE" id="PS50850"/>
    </source>
</evidence>
<dbReference type="InterPro" id="IPR011701">
    <property type="entry name" value="MFS"/>
</dbReference>
<feature type="transmembrane region" description="Helical" evidence="5">
    <location>
        <begin position="21"/>
        <end position="50"/>
    </location>
</feature>
<dbReference type="PROSITE" id="PS50850">
    <property type="entry name" value="MFS"/>
    <property type="match status" value="1"/>
</dbReference>
<dbReference type="RefSeq" id="WP_142258850.1">
    <property type="nucleotide sequence ID" value="NZ_BMPV01000003.1"/>
</dbReference>
<evidence type="ECO:0000256" key="2">
    <source>
        <dbReference type="ARBA" id="ARBA00022692"/>
    </source>
</evidence>
<keyword evidence="4 5" id="KW-0472">Membrane</keyword>
<comment type="caution">
    <text evidence="7">The sequence shown here is derived from an EMBL/GenBank/DDBJ whole genome shotgun (WGS) entry which is preliminary data.</text>
</comment>
<reference evidence="7 8" key="1">
    <citation type="submission" date="2019-06" db="EMBL/GenBank/DDBJ databases">
        <title>Sequencing the genomes of 1000 actinobacteria strains.</title>
        <authorList>
            <person name="Klenk H.-P."/>
        </authorList>
    </citation>
    <scope>NUCLEOTIDE SEQUENCE [LARGE SCALE GENOMIC DNA]</scope>
    <source>
        <strain evidence="7 8">DSM 43186</strain>
    </source>
</reference>
<comment type="subcellular location">
    <subcellularLocation>
        <location evidence="1">Cell membrane</location>
        <topology evidence="1">Multi-pass membrane protein</topology>
    </subcellularLocation>
</comment>
<feature type="transmembrane region" description="Helical" evidence="5">
    <location>
        <begin position="340"/>
        <end position="362"/>
    </location>
</feature>
<feature type="transmembrane region" description="Helical" evidence="5">
    <location>
        <begin position="374"/>
        <end position="396"/>
    </location>
</feature>
<evidence type="ECO:0000313" key="8">
    <source>
        <dbReference type="Proteomes" id="UP000319213"/>
    </source>
</evidence>
<feature type="transmembrane region" description="Helical" evidence="5">
    <location>
        <begin position="112"/>
        <end position="131"/>
    </location>
</feature>
<dbReference type="InterPro" id="IPR036259">
    <property type="entry name" value="MFS_trans_sf"/>
</dbReference>
<evidence type="ECO:0000313" key="7">
    <source>
        <dbReference type="EMBL" id="TQM74723.1"/>
    </source>
</evidence>
<accession>A0A543IVW8</accession>
<dbReference type="InterPro" id="IPR020846">
    <property type="entry name" value="MFS_dom"/>
</dbReference>
<dbReference type="EMBL" id="VFPQ01000001">
    <property type="protein sequence ID" value="TQM74723.1"/>
    <property type="molecule type" value="Genomic_DNA"/>
</dbReference>
<organism evidence="7 8">
    <name type="scientific">Thermopolyspora flexuosa</name>
    <dbReference type="NCBI Taxonomy" id="103836"/>
    <lineage>
        <taxon>Bacteria</taxon>
        <taxon>Bacillati</taxon>
        <taxon>Actinomycetota</taxon>
        <taxon>Actinomycetes</taxon>
        <taxon>Streptosporangiales</taxon>
        <taxon>Streptosporangiaceae</taxon>
        <taxon>Thermopolyspora</taxon>
    </lineage>
</organism>
<dbReference type="GO" id="GO:0022857">
    <property type="term" value="F:transmembrane transporter activity"/>
    <property type="evidence" value="ECO:0007669"/>
    <property type="project" value="InterPro"/>
</dbReference>
<feature type="transmembrane region" description="Helical" evidence="5">
    <location>
        <begin position="56"/>
        <end position="76"/>
    </location>
</feature>
<dbReference type="PANTHER" id="PTHR23534">
    <property type="entry name" value="MFS PERMEASE"/>
    <property type="match status" value="1"/>
</dbReference>
<proteinExistence type="predicted"/>